<dbReference type="PATRIC" id="fig|253.9.peg.2641"/>
<dbReference type="RefSeq" id="WP_062703156.1">
    <property type="nucleotide sequence ID" value="NZ_LJOD01000021.1"/>
</dbReference>
<dbReference type="GO" id="GO:0016020">
    <property type="term" value="C:membrane"/>
    <property type="evidence" value="ECO:0007669"/>
    <property type="project" value="UniProtKB-SubCell"/>
</dbReference>
<evidence type="ECO:0000256" key="5">
    <source>
        <dbReference type="SAM" id="Phobius"/>
    </source>
</evidence>
<comment type="caution">
    <text evidence="6">The sequence shown here is derived from an EMBL/GenBank/DDBJ whole genome shotgun (WGS) entry which is preliminary data.</text>
</comment>
<evidence type="ECO:0000313" key="7">
    <source>
        <dbReference type="Proteomes" id="UP000037953"/>
    </source>
</evidence>
<evidence type="ECO:0000256" key="2">
    <source>
        <dbReference type="ARBA" id="ARBA00022692"/>
    </source>
</evidence>
<name>A0A0N1KRX7_CHRID</name>
<dbReference type="Proteomes" id="UP000037953">
    <property type="component" value="Unassembled WGS sequence"/>
</dbReference>
<evidence type="ECO:0008006" key="8">
    <source>
        <dbReference type="Google" id="ProtNLM"/>
    </source>
</evidence>
<accession>A0A0N1KRX7</accession>
<dbReference type="EMBL" id="LJOD01000021">
    <property type="protein sequence ID" value="KPE49236.1"/>
    <property type="molecule type" value="Genomic_DNA"/>
</dbReference>
<reference evidence="7" key="2">
    <citation type="submission" date="2015-09" db="EMBL/GenBank/DDBJ databases">
        <title>Draft genome sequence of a multidrug-resistant Chryseobacterium indologenes isolate from Malaysia.</title>
        <authorList>
            <person name="Yu C.Y."/>
            <person name="Ang G.Y."/>
            <person name="Chan K.-G."/>
        </authorList>
    </citation>
    <scope>NUCLEOTIDE SEQUENCE [LARGE SCALE GENOMIC DNA]</scope>
    <source>
        <strain evidence="7">CI_885</strain>
    </source>
</reference>
<dbReference type="OrthoDB" id="826196at2"/>
<evidence type="ECO:0000256" key="4">
    <source>
        <dbReference type="ARBA" id="ARBA00023136"/>
    </source>
</evidence>
<comment type="subcellular location">
    <subcellularLocation>
        <location evidence="1">Membrane</location>
        <topology evidence="1">Multi-pass membrane protein</topology>
    </subcellularLocation>
</comment>
<keyword evidence="2 5" id="KW-0812">Transmembrane</keyword>
<dbReference type="Pfam" id="PF13564">
    <property type="entry name" value="DoxX_2"/>
    <property type="match status" value="1"/>
</dbReference>
<sequence>MILKIINGILILVAVFMGIKQGTAMVMGKPEMTAMFGKWGFDKTGLMMNGAVTILAAVLILFPKTFIWGNFLMAAGILLIICFHVADKDFKGVMIEIPFLLLNLLIIYLQHPIKN</sequence>
<evidence type="ECO:0000256" key="1">
    <source>
        <dbReference type="ARBA" id="ARBA00004141"/>
    </source>
</evidence>
<evidence type="ECO:0000313" key="6">
    <source>
        <dbReference type="EMBL" id="KPE49236.1"/>
    </source>
</evidence>
<dbReference type="InterPro" id="IPR032808">
    <property type="entry name" value="DoxX"/>
</dbReference>
<gene>
    <name evidence="6" type="ORF">AOB46_21170</name>
</gene>
<organism evidence="6 7">
    <name type="scientific">Chryseobacterium indologenes</name>
    <name type="common">Flavobacterium indologenes</name>
    <dbReference type="NCBI Taxonomy" id="253"/>
    <lineage>
        <taxon>Bacteria</taxon>
        <taxon>Pseudomonadati</taxon>
        <taxon>Bacteroidota</taxon>
        <taxon>Flavobacteriia</taxon>
        <taxon>Flavobacteriales</taxon>
        <taxon>Weeksellaceae</taxon>
        <taxon>Chryseobacterium group</taxon>
        <taxon>Chryseobacterium</taxon>
    </lineage>
</organism>
<evidence type="ECO:0000256" key="3">
    <source>
        <dbReference type="ARBA" id="ARBA00022989"/>
    </source>
</evidence>
<protein>
    <recommendedName>
        <fullName evidence="8">DoxX family protein</fullName>
    </recommendedName>
</protein>
<feature type="transmembrane region" description="Helical" evidence="5">
    <location>
        <begin position="92"/>
        <end position="109"/>
    </location>
</feature>
<reference evidence="6 7" key="1">
    <citation type="journal article" date="2015" name="Genom Data">
        <title>Draft genome sequence of a multidrug-resistant Chryseobacterium indologenes isolate from Malaysia.</title>
        <authorList>
            <person name="Yu C.Y."/>
            <person name="Ang G.Y."/>
            <person name="Cheng H.J."/>
            <person name="Cheong Y.M."/>
            <person name="Yin W.F."/>
            <person name="Chan K.G."/>
        </authorList>
    </citation>
    <scope>NUCLEOTIDE SEQUENCE [LARGE SCALE GENOMIC DNA]</scope>
    <source>
        <strain evidence="6 7">CI_885</strain>
    </source>
</reference>
<keyword evidence="4 5" id="KW-0472">Membrane</keyword>
<proteinExistence type="predicted"/>
<keyword evidence="3 5" id="KW-1133">Transmembrane helix</keyword>
<dbReference type="AlphaFoldDB" id="A0A0N1KRX7"/>
<feature type="transmembrane region" description="Helical" evidence="5">
    <location>
        <begin position="67"/>
        <end position="86"/>
    </location>
</feature>
<feature type="transmembrane region" description="Helical" evidence="5">
    <location>
        <begin position="44"/>
        <end position="62"/>
    </location>
</feature>